<dbReference type="EMBL" id="ML976988">
    <property type="protein sequence ID" value="KAF1957947.1"/>
    <property type="molecule type" value="Genomic_DNA"/>
</dbReference>
<dbReference type="SUPFAM" id="SSF48208">
    <property type="entry name" value="Six-hairpin glycosidases"/>
    <property type="match status" value="1"/>
</dbReference>
<dbReference type="InterPro" id="IPR012341">
    <property type="entry name" value="6hp_glycosidase-like_sf"/>
</dbReference>
<dbReference type="PANTHER" id="PTHR34987:SF4">
    <property type="entry name" value="ALPHA-L-RHAMNOSIDASE C-TERMINAL DOMAIN-CONTAINING PROTEIN"/>
    <property type="match status" value="1"/>
</dbReference>
<dbReference type="Pfam" id="PF17390">
    <property type="entry name" value="Bac_rhamnosid_C"/>
    <property type="match status" value="1"/>
</dbReference>
<keyword evidence="3" id="KW-0326">Glycosidase</keyword>
<dbReference type="OrthoDB" id="10036721at2759"/>
<dbReference type="InterPro" id="IPR008928">
    <property type="entry name" value="6-hairpin_glycosidase_sf"/>
</dbReference>
<dbReference type="InterPro" id="IPR035398">
    <property type="entry name" value="Bac_rhamnosid_C"/>
</dbReference>
<dbReference type="GO" id="GO:0016798">
    <property type="term" value="F:hydrolase activity, acting on glycosyl bonds"/>
    <property type="evidence" value="ECO:0007669"/>
    <property type="project" value="UniProtKB-KW"/>
</dbReference>
<keyword evidence="1" id="KW-0732">Signal</keyword>
<dbReference type="Gene3D" id="2.60.420.10">
    <property type="entry name" value="Maltose phosphorylase, domain 3"/>
    <property type="match status" value="1"/>
</dbReference>
<feature type="signal peptide" evidence="1">
    <location>
        <begin position="1"/>
        <end position="18"/>
    </location>
</feature>
<feature type="chain" id="PRO_5025443856" evidence="1">
    <location>
        <begin position="19"/>
        <end position="857"/>
    </location>
</feature>
<dbReference type="AlphaFoldDB" id="A0A6A5U9Y8"/>
<gene>
    <name evidence="3" type="ORF">CC80DRAFT_534441</name>
</gene>
<evidence type="ECO:0000313" key="3">
    <source>
        <dbReference type="EMBL" id="KAF1957947.1"/>
    </source>
</evidence>
<dbReference type="Proteomes" id="UP000800035">
    <property type="component" value="Unassembled WGS sequence"/>
</dbReference>
<feature type="domain" description="Alpha-L-rhamnosidase C-terminal" evidence="2">
    <location>
        <begin position="761"/>
        <end position="837"/>
    </location>
</feature>
<evidence type="ECO:0000256" key="1">
    <source>
        <dbReference type="SAM" id="SignalP"/>
    </source>
</evidence>
<accession>A0A6A5U9Y8</accession>
<name>A0A6A5U9Y8_9PLEO</name>
<dbReference type="GO" id="GO:0005975">
    <property type="term" value="P:carbohydrate metabolic process"/>
    <property type="evidence" value="ECO:0007669"/>
    <property type="project" value="InterPro"/>
</dbReference>
<evidence type="ECO:0000259" key="2">
    <source>
        <dbReference type="Pfam" id="PF17390"/>
    </source>
</evidence>
<reference evidence="3" key="1">
    <citation type="journal article" date="2020" name="Stud. Mycol.">
        <title>101 Dothideomycetes genomes: a test case for predicting lifestyles and emergence of pathogens.</title>
        <authorList>
            <person name="Haridas S."/>
            <person name="Albert R."/>
            <person name="Binder M."/>
            <person name="Bloem J."/>
            <person name="Labutti K."/>
            <person name="Salamov A."/>
            <person name="Andreopoulos B."/>
            <person name="Baker S."/>
            <person name="Barry K."/>
            <person name="Bills G."/>
            <person name="Bluhm B."/>
            <person name="Cannon C."/>
            <person name="Castanera R."/>
            <person name="Culley D."/>
            <person name="Daum C."/>
            <person name="Ezra D."/>
            <person name="Gonzalez J."/>
            <person name="Henrissat B."/>
            <person name="Kuo A."/>
            <person name="Liang C."/>
            <person name="Lipzen A."/>
            <person name="Lutzoni F."/>
            <person name="Magnuson J."/>
            <person name="Mondo S."/>
            <person name="Nolan M."/>
            <person name="Ohm R."/>
            <person name="Pangilinan J."/>
            <person name="Park H.-J."/>
            <person name="Ramirez L."/>
            <person name="Alfaro M."/>
            <person name="Sun H."/>
            <person name="Tritt A."/>
            <person name="Yoshinaga Y."/>
            <person name="Zwiers L.-H."/>
            <person name="Turgeon B."/>
            <person name="Goodwin S."/>
            <person name="Spatafora J."/>
            <person name="Crous P."/>
            <person name="Grigoriev I."/>
        </authorList>
    </citation>
    <scope>NUCLEOTIDE SEQUENCE</scope>
    <source>
        <strain evidence="3">CBS 675.92</strain>
    </source>
</reference>
<evidence type="ECO:0000313" key="4">
    <source>
        <dbReference type="Proteomes" id="UP000800035"/>
    </source>
</evidence>
<sequence>MIFFVSTVVIAALRGVEADGFVDYGNVHYVKYGISNAPSNQGLQESRNESIVLSPGSPFLTLDYDTEVAGFAIFDVKSVSGPSQVEVKYAEDYLATLEPESDGPFTFSAGLSNTFRVETFNITNTGYTESFLLQGGQRWETVKLLSNATIMIARVGFRSTSQLTPADQLPGVLKTDNNLYNGISELGGHTVQIACVDAGNAPSTWEISSDGALIRGQASAQSVFGQKQANYTLNFDTKIVRGGTGWKVATSLIPFGPYFVLTSEYPEHNTLLDTNRTRVPPNTLIFNYGWGFLNQTGLVTGWNEYYPVNITISEGKWYRVSTIIEETGYRIQINSQTVAFVPIFQAAFKAAAKKTYYGTSSPYLGTWGFGGFQDQISYTKNVSVTVSNGTQVYYNSMTNNDTLAEYGVAPLDHSICLDGGKRDRLVWIGDFYHTVRIIAQSTARWGYLLGTIDYAFSFQLDNGTYAGFVPISANMGTRSEDKEAYSSVFAGLNDYQDLFLAGIADYFHYTNDVQGLYPYWAQIKKLASARLAFVDPNSGLVGNSPSIRANNFLGPVNGSATTSLFAYALQRLVPLAEAFNDTAAVNTYTEIAQNLRDAINTHLWNEGLGTYSLSVDSPGNFSITGIAWAILSGAANTTQATSSLSKLEEVRLGIGYKTISSDADAENYQLSPNLSGFLLEALFQTQRSASSSAAQNATTPVTAITHLLDNLWGSMLNPTYKTGAPWEYVTPNGLPGLGLYTSLAHPWSGAPTYILPEYLLGVRATEPGYASFEVTPLIGYLGLKEVNGTVPTPNESIEVGWKLSGKNAVIDVKVPAGTKGLLKLPEGVAATVDGKGNGNGTVELKSGAKSQVILQLP</sequence>
<proteinExistence type="predicted"/>
<keyword evidence="4" id="KW-1185">Reference proteome</keyword>
<dbReference type="Gene3D" id="1.50.10.10">
    <property type="match status" value="1"/>
</dbReference>
<organism evidence="3 4">
    <name type="scientific">Byssothecium circinans</name>
    <dbReference type="NCBI Taxonomy" id="147558"/>
    <lineage>
        <taxon>Eukaryota</taxon>
        <taxon>Fungi</taxon>
        <taxon>Dikarya</taxon>
        <taxon>Ascomycota</taxon>
        <taxon>Pezizomycotina</taxon>
        <taxon>Dothideomycetes</taxon>
        <taxon>Pleosporomycetidae</taxon>
        <taxon>Pleosporales</taxon>
        <taxon>Massarineae</taxon>
        <taxon>Massarinaceae</taxon>
        <taxon>Byssothecium</taxon>
    </lineage>
</organism>
<protein>
    <submittedName>
        <fullName evidence="3">Six-hairpin glycosidase</fullName>
    </submittedName>
</protein>
<keyword evidence="3" id="KW-0378">Hydrolase</keyword>
<dbReference type="PANTHER" id="PTHR34987">
    <property type="entry name" value="C, PUTATIVE (AFU_ORTHOLOGUE AFUA_3G02880)-RELATED"/>
    <property type="match status" value="1"/>
</dbReference>